<evidence type="ECO:0000256" key="1">
    <source>
        <dbReference type="ARBA" id="ARBA00004141"/>
    </source>
</evidence>
<dbReference type="Proteomes" id="UP001419268">
    <property type="component" value="Unassembled WGS sequence"/>
</dbReference>
<protein>
    <recommendedName>
        <fullName evidence="12">Major facilitator superfamily (MFS) profile domain-containing protein</fullName>
    </recommendedName>
</protein>
<comment type="caution">
    <text evidence="13">The sequence shown here is derived from an EMBL/GenBank/DDBJ whole genome shotgun (WGS) entry which is preliminary data.</text>
</comment>
<dbReference type="GO" id="GO:0015293">
    <property type="term" value="F:symporter activity"/>
    <property type="evidence" value="ECO:0007669"/>
    <property type="project" value="UniProtKB-KW"/>
</dbReference>
<feature type="transmembrane region" description="Helical" evidence="11">
    <location>
        <begin position="29"/>
        <end position="49"/>
    </location>
</feature>
<dbReference type="Pfam" id="PF00083">
    <property type="entry name" value="Sugar_tr"/>
    <property type="match status" value="1"/>
</dbReference>
<evidence type="ECO:0000256" key="6">
    <source>
        <dbReference type="ARBA" id="ARBA00022847"/>
    </source>
</evidence>
<dbReference type="NCBIfam" id="TIGR00879">
    <property type="entry name" value="SP"/>
    <property type="match status" value="1"/>
</dbReference>
<evidence type="ECO:0000313" key="13">
    <source>
        <dbReference type="EMBL" id="KAK9112420.1"/>
    </source>
</evidence>
<keyword evidence="6" id="KW-0769">Symport</keyword>
<dbReference type="PANTHER" id="PTHR23500:SF574">
    <property type="entry name" value="SUGAR TRANSPORT PROTEIN 1"/>
    <property type="match status" value="1"/>
</dbReference>
<keyword evidence="5 11" id="KW-0812">Transmembrane</keyword>
<evidence type="ECO:0000256" key="8">
    <source>
        <dbReference type="ARBA" id="ARBA00023136"/>
    </source>
</evidence>
<dbReference type="AlphaFoldDB" id="A0AAP0NNS7"/>
<dbReference type="InterPro" id="IPR020846">
    <property type="entry name" value="MFS_dom"/>
</dbReference>
<keyword evidence="4" id="KW-0762">Sugar transport</keyword>
<dbReference type="Gene3D" id="1.20.1250.20">
    <property type="entry name" value="MFS general substrate transporter like domains"/>
    <property type="match status" value="1"/>
</dbReference>
<keyword evidence="14" id="KW-1185">Reference proteome</keyword>
<dbReference type="InterPro" id="IPR005829">
    <property type="entry name" value="Sugar_transporter_CS"/>
</dbReference>
<comment type="similarity">
    <text evidence="2 9">Belongs to the major facilitator superfamily. Sugar transporter (TC 2.A.1.1) family.</text>
</comment>
<feature type="transmembrane region" description="Helical" evidence="11">
    <location>
        <begin position="334"/>
        <end position="356"/>
    </location>
</feature>
<feature type="transmembrane region" description="Helical" evidence="11">
    <location>
        <begin position="147"/>
        <end position="168"/>
    </location>
</feature>
<evidence type="ECO:0000256" key="10">
    <source>
        <dbReference type="SAM" id="MobiDB-lite"/>
    </source>
</evidence>
<dbReference type="InterPro" id="IPR044778">
    <property type="entry name" value="MFS_STP/MST-like_plant"/>
</dbReference>
<dbReference type="InterPro" id="IPR003663">
    <property type="entry name" value="Sugar/inositol_transpt"/>
</dbReference>
<sequence length="633" mass="70235">MAGVVVVDSSSSSSSSSSSTMKKVYPGRMTAFVIFASLVAACGGLMLGYDIGISGGVTAMSSFLEPFFPDVYRKEQGIVSSNQYCKFDSHKLTFFTSSLYLAALVVQWPASYSTSKHGRKFSIIIGAIIFLLGAVFNAAAIHVAMLYIGRLLLGLGVGFVIQAAPLYLSEMAPSKSRGSLNTMFQLMITIGILVANLVNYATNKIKGGWGWRLSLGLAAVPAAIVLLCSISLPDTPNSMIERGVSEEDVKKNLRRLRGTDEVHEEYQDLCDACANATKAANNNNNKLAIFHRKYVPQMVMTFLIPFFQQLTGINVIMFYAPVLFQTLGFGNDASLMSAVITGLVNVAATGVAFLVVDRYGRRPLFLEGGLQMLLSQVIIGSLIWKVFGVAGVASISKGYAYGIVALICVYVAGFAWSWGPLGWLVPSEIFPLEIRSTGQGVNATINMLMTFVIGQVFLSLLCATKFALFFIFAFFVLSMTLFVAFFLPETKGIPIEDMSKVWSQHWFWRRFVPSEDSTRRVEMIMVKDYLMFEESFQNTRTSIRKIEQELQILLRGNNNQRFEDQVVREVAPAQRPRIPAHVERMLKRKLSTKMKKPSENIEEKAFKTMKELNNNEESNVEEAHIYNNPLPHK</sequence>
<evidence type="ECO:0000256" key="4">
    <source>
        <dbReference type="ARBA" id="ARBA00022597"/>
    </source>
</evidence>
<organism evidence="13 14">
    <name type="scientific">Stephania cephalantha</name>
    <dbReference type="NCBI Taxonomy" id="152367"/>
    <lineage>
        <taxon>Eukaryota</taxon>
        <taxon>Viridiplantae</taxon>
        <taxon>Streptophyta</taxon>
        <taxon>Embryophyta</taxon>
        <taxon>Tracheophyta</taxon>
        <taxon>Spermatophyta</taxon>
        <taxon>Magnoliopsida</taxon>
        <taxon>Ranunculales</taxon>
        <taxon>Menispermaceae</taxon>
        <taxon>Menispermoideae</taxon>
        <taxon>Cissampelideae</taxon>
        <taxon>Stephania</taxon>
    </lineage>
</organism>
<evidence type="ECO:0000256" key="9">
    <source>
        <dbReference type="RuleBase" id="RU003346"/>
    </source>
</evidence>
<evidence type="ECO:0000256" key="3">
    <source>
        <dbReference type="ARBA" id="ARBA00022448"/>
    </source>
</evidence>
<dbReference type="PROSITE" id="PS00216">
    <property type="entry name" value="SUGAR_TRANSPORT_1"/>
    <property type="match status" value="1"/>
</dbReference>
<feature type="region of interest" description="Disordered" evidence="10">
    <location>
        <begin position="611"/>
        <end position="633"/>
    </location>
</feature>
<evidence type="ECO:0000259" key="12">
    <source>
        <dbReference type="PROSITE" id="PS50850"/>
    </source>
</evidence>
<dbReference type="InterPro" id="IPR005828">
    <property type="entry name" value="MFS_sugar_transport-like"/>
</dbReference>
<feature type="transmembrane region" description="Helical" evidence="11">
    <location>
        <begin position="440"/>
        <end position="460"/>
    </location>
</feature>
<dbReference type="CDD" id="cd17361">
    <property type="entry name" value="MFS_STP"/>
    <property type="match status" value="1"/>
</dbReference>
<proteinExistence type="inferred from homology"/>
<evidence type="ECO:0000256" key="2">
    <source>
        <dbReference type="ARBA" id="ARBA00010992"/>
    </source>
</evidence>
<feature type="transmembrane region" description="Helical" evidence="11">
    <location>
        <begin position="399"/>
        <end position="419"/>
    </location>
</feature>
<dbReference type="InterPro" id="IPR045262">
    <property type="entry name" value="STP/PLT_plant"/>
</dbReference>
<feature type="region of interest" description="Disordered" evidence="10">
    <location>
        <begin position="1"/>
        <end position="22"/>
    </location>
</feature>
<dbReference type="InterPro" id="IPR036259">
    <property type="entry name" value="MFS_trans_sf"/>
</dbReference>
<evidence type="ECO:0000313" key="14">
    <source>
        <dbReference type="Proteomes" id="UP001419268"/>
    </source>
</evidence>
<dbReference type="GO" id="GO:0015145">
    <property type="term" value="F:monosaccharide transmembrane transporter activity"/>
    <property type="evidence" value="ECO:0007669"/>
    <property type="project" value="InterPro"/>
</dbReference>
<dbReference type="PRINTS" id="PR00171">
    <property type="entry name" value="SUGRTRNSPORT"/>
</dbReference>
<dbReference type="PANTHER" id="PTHR23500">
    <property type="entry name" value="SOLUTE CARRIER FAMILY 2, FACILITATED GLUCOSE TRANSPORTER"/>
    <property type="match status" value="1"/>
</dbReference>
<gene>
    <name evidence="13" type="ORF">Scep_019939</name>
</gene>
<feature type="transmembrane region" description="Helical" evidence="11">
    <location>
        <begin position="466"/>
        <end position="487"/>
    </location>
</feature>
<feature type="transmembrane region" description="Helical" evidence="11">
    <location>
        <begin position="213"/>
        <end position="232"/>
    </location>
</feature>
<comment type="subcellular location">
    <subcellularLocation>
        <location evidence="1">Membrane</location>
        <topology evidence="1">Multi-pass membrane protein</topology>
    </subcellularLocation>
</comment>
<evidence type="ECO:0000256" key="7">
    <source>
        <dbReference type="ARBA" id="ARBA00022989"/>
    </source>
</evidence>
<feature type="compositionally biased region" description="Low complexity" evidence="10">
    <location>
        <begin position="9"/>
        <end position="19"/>
    </location>
</feature>
<dbReference type="SUPFAM" id="SSF103473">
    <property type="entry name" value="MFS general substrate transporter"/>
    <property type="match status" value="1"/>
</dbReference>
<dbReference type="PROSITE" id="PS50850">
    <property type="entry name" value="MFS"/>
    <property type="match status" value="1"/>
</dbReference>
<feature type="transmembrane region" description="Helical" evidence="11">
    <location>
        <begin position="92"/>
        <end position="109"/>
    </location>
</feature>
<feature type="domain" description="Major facilitator superfamily (MFS) profile" evidence="12">
    <location>
        <begin position="36"/>
        <end position="491"/>
    </location>
</feature>
<evidence type="ECO:0000256" key="5">
    <source>
        <dbReference type="ARBA" id="ARBA00022692"/>
    </source>
</evidence>
<feature type="transmembrane region" description="Helical" evidence="11">
    <location>
        <begin position="180"/>
        <end position="201"/>
    </location>
</feature>
<keyword evidence="7 11" id="KW-1133">Transmembrane helix</keyword>
<evidence type="ECO:0000256" key="11">
    <source>
        <dbReference type="SAM" id="Phobius"/>
    </source>
</evidence>
<dbReference type="PROSITE" id="PS00217">
    <property type="entry name" value="SUGAR_TRANSPORT_2"/>
    <property type="match status" value="1"/>
</dbReference>
<keyword evidence="8 11" id="KW-0472">Membrane</keyword>
<keyword evidence="3 9" id="KW-0813">Transport</keyword>
<dbReference type="GO" id="GO:0016020">
    <property type="term" value="C:membrane"/>
    <property type="evidence" value="ECO:0007669"/>
    <property type="project" value="UniProtKB-SubCell"/>
</dbReference>
<dbReference type="EMBL" id="JBBNAG010000008">
    <property type="protein sequence ID" value="KAK9112420.1"/>
    <property type="molecule type" value="Genomic_DNA"/>
</dbReference>
<accession>A0AAP0NNS7</accession>
<dbReference type="FunFam" id="1.20.1250.20:FF:000002">
    <property type="entry name" value="Sugar transport protein 13"/>
    <property type="match status" value="1"/>
</dbReference>
<name>A0AAP0NNS7_9MAGN</name>
<reference evidence="13 14" key="1">
    <citation type="submission" date="2024-01" db="EMBL/GenBank/DDBJ databases">
        <title>Genome assemblies of Stephania.</title>
        <authorList>
            <person name="Yang L."/>
        </authorList>
    </citation>
    <scope>NUCLEOTIDE SEQUENCE [LARGE SCALE GENOMIC DNA]</scope>
    <source>
        <strain evidence="13">JXDWG</strain>
        <tissue evidence="13">Leaf</tissue>
    </source>
</reference>
<feature type="transmembrane region" description="Helical" evidence="11">
    <location>
        <begin position="121"/>
        <end position="141"/>
    </location>
</feature>
<feature type="transmembrane region" description="Helical" evidence="11">
    <location>
        <begin position="299"/>
        <end position="322"/>
    </location>
</feature>